<dbReference type="OrthoDB" id="9920242at2"/>
<protein>
    <recommendedName>
        <fullName evidence="4">YggT family protein</fullName>
    </recommendedName>
</protein>
<keyword evidence="1" id="KW-0472">Membrane</keyword>
<organism evidence="2 3">
    <name type="scientific">Nitrosomonas ureae</name>
    <dbReference type="NCBI Taxonomy" id="44577"/>
    <lineage>
        <taxon>Bacteria</taxon>
        <taxon>Pseudomonadati</taxon>
        <taxon>Pseudomonadota</taxon>
        <taxon>Betaproteobacteria</taxon>
        <taxon>Nitrosomonadales</taxon>
        <taxon>Nitrosomonadaceae</taxon>
        <taxon>Nitrosomonas</taxon>
    </lineage>
</organism>
<proteinExistence type="predicted"/>
<dbReference type="RefSeq" id="WP_096294010.1">
    <property type="nucleotide sequence ID" value="NZ_LT907782.1"/>
</dbReference>
<keyword evidence="1" id="KW-1133">Transmembrane helix</keyword>
<dbReference type="Proteomes" id="UP000242498">
    <property type="component" value="Chromosome I"/>
</dbReference>
<dbReference type="EMBL" id="LT907782">
    <property type="protein sequence ID" value="SNX61247.1"/>
    <property type="molecule type" value="Genomic_DNA"/>
</dbReference>
<name>A0A285C0X9_9PROT</name>
<feature type="transmembrane region" description="Helical" evidence="1">
    <location>
        <begin position="37"/>
        <end position="61"/>
    </location>
</feature>
<gene>
    <name evidence="2" type="ORF">SAMN06296273_2698</name>
</gene>
<dbReference type="AlphaFoldDB" id="A0A285C0X9"/>
<feature type="transmembrane region" description="Helical" evidence="1">
    <location>
        <begin position="7"/>
        <end position="25"/>
    </location>
</feature>
<evidence type="ECO:0000256" key="1">
    <source>
        <dbReference type="SAM" id="Phobius"/>
    </source>
</evidence>
<keyword evidence="1" id="KW-0812">Transmembrane</keyword>
<evidence type="ECO:0000313" key="2">
    <source>
        <dbReference type="EMBL" id="SNX61247.1"/>
    </source>
</evidence>
<reference evidence="2 3" key="1">
    <citation type="submission" date="2017-08" db="EMBL/GenBank/DDBJ databases">
        <authorList>
            <person name="de Groot N.N."/>
        </authorList>
    </citation>
    <scope>NUCLEOTIDE SEQUENCE [LARGE SCALE GENOMIC DNA]</scope>
    <source>
        <strain evidence="2 3">Nm15</strain>
    </source>
</reference>
<evidence type="ECO:0008006" key="4">
    <source>
        <dbReference type="Google" id="ProtNLM"/>
    </source>
</evidence>
<sequence length="70" mass="8113">MTTFETFLIPGHYALRIILSFLQIFEESIEPALLSVFAGFISWVFWMAVIRAVWAITLRIFGFGGRGHYR</sequence>
<accession>A0A285C0X9</accession>
<evidence type="ECO:0000313" key="3">
    <source>
        <dbReference type="Proteomes" id="UP000242498"/>
    </source>
</evidence>